<protein>
    <submittedName>
        <fullName evidence="1">Uncharacterized protein</fullName>
    </submittedName>
</protein>
<reference evidence="1 2" key="1">
    <citation type="journal article" date="2019" name="Sci. Rep.">
        <title>Orb-weaving spider Araneus ventricosus genome elucidates the spidroin gene catalogue.</title>
        <authorList>
            <person name="Kono N."/>
            <person name="Nakamura H."/>
            <person name="Ohtoshi R."/>
            <person name="Moran D.A.P."/>
            <person name="Shinohara A."/>
            <person name="Yoshida Y."/>
            <person name="Fujiwara M."/>
            <person name="Mori M."/>
            <person name="Tomita M."/>
            <person name="Arakawa K."/>
        </authorList>
    </citation>
    <scope>NUCLEOTIDE SEQUENCE [LARGE SCALE GENOMIC DNA]</scope>
</reference>
<comment type="caution">
    <text evidence="1">The sequence shown here is derived from an EMBL/GenBank/DDBJ whole genome shotgun (WGS) entry which is preliminary data.</text>
</comment>
<keyword evidence="2" id="KW-1185">Reference proteome</keyword>
<evidence type="ECO:0000313" key="2">
    <source>
        <dbReference type="Proteomes" id="UP000499080"/>
    </source>
</evidence>
<dbReference type="EMBL" id="BGPR01000017">
    <property type="protein sequence ID" value="GBL78854.1"/>
    <property type="molecule type" value="Genomic_DNA"/>
</dbReference>
<accession>A0A4Y2AIT7</accession>
<evidence type="ECO:0000313" key="1">
    <source>
        <dbReference type="EMBL" id="GBL78854.1"/>
    </source>
</evidence>
<sequence length="98" mass="11218">MVPTIDLERKNSLQTTDWLSKISTLLMLFTLSSMEKVFRLLTLPILNLRDVISSNNIQQMELKKIKECVVRYVPHLLAVLSDTMETNAHSLWSTKEGG</sequence>
<name>A0A4Y2AIT7_ARAVE</name>
<gene>
    <name evidence="1" type="ORF">AVEN_48845_1</name>
</gene>
<dbReference type="Proteomes" id="UP000499080">
    <property type="component" value="Unassembled WGS sequence"/>
</dbReference>
<proteinExistence type="predicted"/>
<dbReference type="AlphaFoldDB" id="A0A4Y2AIT7"/>
<organism evidence="1 2">
    <name type="scientific">Araneus ventricosus</name>
    <name type="common">Orbweaver spider</name>
    <name type="synonym">Epeira ventricosa</name>
    <dbReference type="NCBI Taxonomy" id="182803"/>
    <lineage>
        <taxon>Eukaryota</taxon>
        <taxon>Metazoa</taxon>
        <taxon>Ecdysozoa</taxon>
        <taxon>Arthropoda</taxon>
        <taxon>Chelicerata</taxon>
        <taxon>Arachnida</taxon>
        <taxon>Araneae</taxon>
        <taxon>Araneomorphae</taxon>
        <taxon>Entelegynae</taxon>
        <taxon>Araneoidea</taxon>
        <taxon>Araneidae</taxon>
        <taxon>Araneus</taxon>
    </lineage>
</organism>